<dbReference type="EMBL" id="CAHIKZ030004561">
    <property type="protein sequence ID" value="CAE1312336.1"/>
    <property type="molecule type" value="Genomic_DNA"/>
</dbReference>
<keyword evidence="2" id="KW-0479">Metal-binding</keyword>
<dbReference type="GO" id="GO:0008270">
    <property type="term" value="F:zinc ion binding"/>
    <property type="evidence" value="ECO:0007669"/>
    <property type="project" value="UniProtKB-KW"/>
</dbReference>
<evidence type="ECO:0000256" key="1">
    <source>
        <dbReference type="ARBA" id="ARBA00004123"/>
    </source>
</evidence>
<keyword evidence="5" id="KW-0539">Nucleus</keyword>
<name>A0A812DW58_ACAPH</name>
<evidence type="ECO:0000259" key="7">
    <source>
        <dbReference type="Pfam" id="PF14768"/>
    </source>
</evidence>
<feature type="domain" description="RPA-interacting protein C-terminal" evidence="7">
    <location>
        <begin position="140"/>
        <end position="219"/>
    </location>
</feature>
<evidence type="ECO:0000313" key="8">
    <source>
        <dbReference type="EMBL" id="CAE1312336.1"/>
    </source>
</evidence>
<keyword evidence="9" id="KW-1185">Reference proteome</keyword>
<organism evidence="8 9">
    <name type="scientific">Acanthosepion pharaonis</name>
    <name type="common">Pharaoh cuttlefish</name>
    <name type="synonym">Sepia pharaonis</name>
    <dbReference type="NCBI Taxonomy" id="158019"/>
    <lineage>
        <taxon>Eukaryota</taxon>
        <taxon>Metazoa</taxon>
        <taxon>Spiralia</taxon>
        <taxon>Lophotrochozoa</taxon>
        <taxon>Mollusca</taxon>
        <taxon>Cephalopoda</taxon>
        <taxon>Coleoidea</taxon>
        <taxon>Decapodiformes</taxon>
        <taxon>Sepiida</taxon>
        <taxon>Sepiina</taxon>
        <taxon>Sepiidae</taxon>
        <taxon>Acanthosepion</taxon>
    </lineage>
</organism>
<accession>A0A812DW58</accession>
<evidence type="ECO:0008006" key="10">
    <source>
        <dbReference type="Google" id="ProtNLM"/>
    </source>
</evidence>
<dbReference type="Pfam" id="PF14766">
    <property type="entry name" value="RPA_interact_N"/>
    <property type="match status" value="1"/>
</dbReference>
<dbReference type="GO" id="GO:0006606">
    <property type="term" value="P:protein import into nucleus"/>
    <property type="evidence" value="ECO:0007669"/>
    <property type="project" value="TreeGrafter"/>
</dbReference>
<evidence type="ECO:0000259" key="6">
    <source>
        <dbReference type="Pfam" id="PF14766"/>
    </source>
</evidence>
<dbReference type="PANTHER" id="PTHR31742:SF1">
    <property type="entry name" value="RPA-INTERACTING PROTEIN"/>
    <property type="match status" value="1"/>
</dbReference>
<evidence type="ECO:0000256" key="3">
    <source>
        <dbReference type="ARBA" id="ARBA00022771"/>
    </source>
</evidence>
<dbReference type="PANTHER" id="PTHR31742">
    <property type="entry name" value="RPA-INTERACTING PROTEIN RPAIN"/>
    <property type="match status" value="1"/>
</dbReference>
<proteinExistence type="predicted"/>
<keyword evidence="3" id="KW-0863">Zinc-finger</keyword>
<dbReference type="InterPro" id="IPR028159">
    <property type="entry name" value="RPA_interact_C_dom"/>
</dbReference>
<dbReference type="GO" id="GO:0005634">
    <property type="term" value="C:nucleus"/>
    <property type="evidence" value="ECO:0007669"/>
    <property type="project" value="UniProtKB-SubCell"/>
</dbReference>
<comment type="caution">
    <text evidence="8">The sequence shown here is derived from an EMBL/GenBank/DDBJ whole genome shotgun (WGS) entry which is preliminary data.</text>
</comment>
<evidence type="ECO:0000256" key="2">
    <source>
        <dbReference type="ARBA" id="ARBA00022723"/>
    </source>
</evidence>
<protein>
    <recommendedName>
        <fullName evidence="10">RPA-interacting protein</fullName>
    </recommendedName>
</protein>
<evidence type="ECO:0000256" key="5">
    <source>
        <dbReference type="ARBA" id="ARBA00023242"/>
    </source>
</evidence>
<keyword evidence="4" id="KW-0862">Zinc</keyword>
<feature type="domain" description="RPA-interacting protein N-terminal" evidence="6">
    <location>
        <begin position="1"/>
        <end position="33"/>
    </location>
</feature>
<evidence type="ECO:0000256" key="4">
    <source>
        <dbReference type="ARBA" id="ARBA00022833"/>
    </source>
</evidence>
<gene>
    <name evidence="8" type="ORF">SPHA_63582</name>
</gene>
<dbReference type="InterPro" id="IPR028158">
    <property type="entry name" value="RPA_interact_N_dom"/>
</dbReference>
<sequence>MYKVSTPPWKETYRKKCFERLRKSREKLLSKFRHIDSTEQETDFGHDLIKDIMSREWRTLWDEETEMTKVADLPLDISFIPPEENENIDRLLKIFEDIEEELKLEELKILEEFESYEEGLLLEEKSLCEAFEALSADEVICPICKLNPLHENKSIIFCKCGVRINTEQDGLTLSNVKQMLKDGLELHNYACQTEPEFSTLSVLGTTNLFMTCKDCDMMHRNMTSEIY</sequence>
<dbReference type="OrthoDB" id="435311at2759"/>
<dbReference type="InterPro" id="IPR028156">
    <property type="entry name" value="RIP"/>
</dbReference>
<evidence type="ECO:0000313" key="9">
    <source>
        <dbReference type="Proteomes" id="UP000597762"/>
    </source>
</evidence>
<reference evidence="8" key="1">
    <citation type="submission" date="2021-01" db="EMBL/GenBank/DDBJ databases">
        <authorList>
            <person name="Li R."/>
            <person name="Bekaert M."/>
        </authorList>
    </citation>
    <scope>NUCLEOTIDE SEQUENCE</scope>
    <source>
        <strain evidence="8">Farmed</strain>
    </source>
</reference>
<dbReference type="Proteomes" id="UP000597762">
    <property type="component" value="Unassembled WGS sequence"/>
</dbReference>
<dbReference type="Pfam" id="PF14768">
    <property type="entry name" value="RPA_interact_C"/>
    <property type="match status" value="1"/>
</dbReference>
<dbReference type="AlphaFoldDB" id="A0A812DW58"/>
<comment type="subcellular location">
    <subcellularLocation>
        <location evidence="1">Nucleus</location>
    </subcellularLocation>
</comment>